<dbReference type="FunFam" id="3.40.50.720:FF:000037">
    <property type="entry name" value="3-oxoacyl-[acyl-carrier-protein] reductase FabG"/>
    <property type="match status" value="1"/>
</dbReference>
<evidence type="ECO:0000256" key="11">
    <source>
        <dbReference type="PIRSR" id="PIRSR611284-1"/>
    </source>
</evidence>
<evidence type="ECO:0000256" key="2">
    <source>
        <dbReference type="ARBA" id="ARBA00005194"/>
    </source>
</evidence>
<evidence type="ECO:0000313" key="18">
    <source>
        <dbReference type="Proteomes" id="UP001197492"/>
    </source>
</evidence>
<comment type="function">
    <text evidence="1 13">Catalyzes the NADPH-dependent reduction of beta-ketoacyl-ACP substrates to beta-hydroxyacyl-ACP products, the first reductive step in the elongation cycle of fatty acid biosynthesis.</text>
</comment>
<dbReference type="GO" id="GO:0006633">
    <property type="term" value="P:fatty acid biosynthetic process"/>
    <property type="evidence" value="ECO:0007669"/>
    <property type="project" value="UniProtKB-KW"/>
</dbReference>
<dbReference type="PANTHER" id="PTHR42879:SF2">
    <property type="entry name" value="3-OXOACYL-[ACYL-CARRIER-PROTEIN] REDUCTASE FABG"/>
    <property type="match status" value="1"/>
</dbReference>
<dbReference type="NCBIfam" id="NF005559">
    <property type="entry name" value="PRK07231.1"/>
    <property type="match status" value="1"/>
</dbReference>
<dbReference type="NCBIfam" id="NF009466">
    <property type="entry name" value="PRK12826.1-2"/>
    <property type="match status" value="1"/>
</dbReference>
<keyword evidence="18" id="KW-1185">Reference proteome</keyword>
<dbReference type="Proteomes" id="UP001197492">
    <property type="component" value="Unassembled WGS sequence"/>
</dbReference>
<keyword evidence="8 13" id="KW-0443">Lipid metabolism</keyword>
<keyword evidence="7 13" id="KW-0560">Oxidoreductase</keyword>
<keyword evidence="5 13" id="KW-0276">Fatty acid metabolism</keyword>
<evidence type="ECO:0000256" key="3">
    <source>
        <dbReference type="ARBA" id="ARBA00006484"/>
    </source>
</evidence>
<protein>
    <recommendedName>
        <fullName evidence="13">3-oxoacyl-[acyl-carrier-protein] reductase</fullName>
        <ecNumber evidence="13">1.1.1.100</ecNumber>
    </recommendedName>
</protein>
<dbReference type="PRINTS" id="PR00081">
    <property type="entry name" value="GDHRDH"/>
</dbReference>
<gene>
    <name evidence="15" type="primary">fabG</name>
    <name evidence="15" type="ORF">KSV97_01430</name>
    <name evidence="16" type="ORF">KSW06_01445</name>
</gene>
<evidence type="ECO:0000313" key="15">
    <source>
        <dbReference type="EMBL" id="MBV3381905.1"/>
    </source>
</evidence>
<evidence type="ECO:0000313" key="16">
    <source>
        <dbReference type="EMBL" id="MBV3391930.1"/>
    </source>
</evidence>
<dbReference type="EMBL" id="JAHOEL010000005">
    <property type="protein sequence ID" value="MBV3391930.1"/>
    <property type="molecule type" value="Genomic_DNA"/>
</dbReference>
<dbReference type="AlphaFoldDB" id="A0AAW4MP94"/>
<dbReference type="PANTHER" id="PTHR42879">
    <property type="entry name" value="3-OXOACYL-(ACYL-CARRIER-PROTEIN) REDUCTASE"/>
    <property type="match status" value="1"/>
</dbReference>
<dbReference type="Proteomes" id="UP001196408">
    <property type="component" value="Unassembled WGS sequence"/>
</dbReference>
<comment type="catalytic activity">
    <reaction evidence="10 13">
        <text>a (3R)-hydroxyacyl-[ACP] + NADP(+) = a 3-oxoacyl-[ACP] + NADPH + H(+)</text>
        <dbReference type="Rhea" id="RHEA:17397"/>
        <dbReference type="Rhea" id="RHEA-COMP:9916"/>
        <dbReference type="Rhea" id="RHEA-COMP:9945"/>
        <dbReference type="ChEBI" id="CHEBI:15378"/>
        <dbReference type="ChEBI" id="CHEBI:57783"/>
        <dbReference type="ChEBI" id="CHEBI:58349"/>
        <dbReference type="ChEBI" id="CHEBI:78776"/>
        <dbReference type="ChEBI" id="CHEBI:78827"/>
        <dbReference type="EC" id="1.1.1.100"/>
    </reaction>
</comment>
<dbReference type="InterPro" id="IPR036291">
    <property type="entry name" value="NAD(P)-bd_dom_sf"/>
</dbReference>
<dbReference type="InterPro" id="IPR011284">
    <property type="entry name" value="3oxo_ACP_reduc"/>
</dbReference>
<feature type="active site" description="Proton acceptor" evidence="11">
    <location>
        <position position="158"/>
    </location>
</feature>
<accession>A0AAW4MP94</accession>
<comment type="similarity">
    <text evidence="3 13">Belongs to the short-chain dehydrogenases/reductases (SDR) family.</text>
</comment>
<dbReference type="EMBL" id="JAHOEF010000005">
    <property type="protein sequence ID" value="MBV3381905.1"/>
    <property type="molecule type" value="Genomic_DNA"/>
</dbReference>
<dbReference type="SUPFAM" id="SSF51735">
    <property type="entry name" value="NAD(P)-binding Rossmann-fold domains"/>
    <property type="match status" value="1"/>
</dbReference>
<sequence length="250" mass="26766">MKLSNKVALVTGGLKGIGRATVMELATQGADIALNYRASEKNKVLAEELVKELKDLGRDVLCVEGDISHEEDVEKIFKSIKKYFGHLDILVNNAGITRDQLILRMKTEDFDAVINTNLKGTYLCMKQASRLMMKQKSGHIISLSSVVGVIGNAGQVNYAASKAGVIGMTMSLARELGPRGVTVNAVAPGFIETDMTEVLSDEIKVGLKASIPLGTLGHVEDVAKTIAFLASDDAKYITGQTIHVDGGMAM</sequence>
<dbReference type="InterPro" id="IPR020904">
    <property type="entry name" value="Sc_DH/Rdtase_CS"/>
</dbReference>
<organism evidence="15 17">
    <name type="scientific">Catenibacterium mitsuokai</name>
    <dbReference type="NCBI Taxonomy" id="100886"/>
    <lineage>
        <taxon>Bacteria</taxon>
        <taxon>Bacillati</taxon>
        <taxon>Bacillota</taxon>
        <taxon>Erysipelotrichia</taxon>
        <taxon>Erysipelotrichales</taxon>
        <taxon>Coprobacillaceae</taxon>
        <taxon>Catenibacterium</taxon>
    </lineage>
</organism>
<evidence type="ECO:0000256" key="7">
    <source>
        <dbReference type="ARBA" id="ARBA00023002"/>
    </source>
</evidence>
<dbReference type="RefSeq" id="WP_129980516.1">
    <property type="nucleotide sequence ID" value="NZ_JAHOEB010000005.1"/>
</dbReference>
<comment type="caution">
    <text evidence="15">The sequence shown here is derived from an EMBL/GenBank/DDBJ whole genome shotgun (WGS) entry which is preliminary data.</text>
</comment>
<dbReference type="InterPro" id="IPR050259">
    <property type="entry name" value="SDR"/>
</dbReference>
<dbReference type="NCBIfam" id="TIGR01830">
    <property type="entry name" value="3oxo_ACP_reduc"/>
    <property type="match status" value="1"/>
</dbReference>
<evidence type="ECO:0000256" key="4">
    <source>
        <dbReference type="ARBA" id="ARBA00022516"/>
    </source>
</evidence>
<evidence type="ECO:0000256" key="12">
    <source>
        <dbReference type="PIRSR" id="PIRSR611284-2"/>
    </source>
</evidence>
<evidence type="ECO:0000256" key="1">
    <source>
        <dbReference type="ARBA" id="ARBA00002607"/>
    </source>
</evidence>
<dbReference type="Gene3D" id="3.40.50.720">
    <property type="entry name" value="NAD(P)-binding Rossmann-like Domain"/>
    <property type="match status" value="1"/>
</dbReference>
<keyword evidence="6 12" id="KW-0521">NADP</keyword>
<name>A0AAW4MP94_9FIRM</name>
<feature type="domain" description="Ketoreductase" evidence="14">
    <location>
        <begin position="6"/>
        <end position="189"/>
    </location>
</feature>
<evidence type="ECO:0000259" key="14">
    <source>
        <dbReference type="SMART" id="SM00822"/>
    </source>
</evidence>
<keyword evidence="4 13" id="KW-0444">Lipid biosynthesis</keyword>
<dbReference type="CDD" id="cd05333">
    <property type="entry name" value="BKR_SDR_c"/>
    <property type="match status" value="1"/>
</dbReference>
<evidence type="ECO:0000256" key="5">
    <source>
        <dbReference type="ARBA" id="ARBA00022832"/>
    </source>
</evidence>
<evidence type="ECO:0000256" key="8">
    <source>
        <dbReference type="ARBA" id="ARBA00023098"/>
    </source>
</evidence>
<comment type="subunit">
    <text evidence="13">Homotetramer.</text>
</comment>
<feature type="binding site" evidence="12">
    <location>
        <begin position="158"/>
        <end position="162"/>
    </location>
    <ligand>
        <name>NADP(+)</name>
        <dbReference type="ChEBI" id="CHEBI:58349"/>
    </ligand>
</feature>
<feature type="binding site" evidence="12">
    <location>
        <position position="93"/>
    </location>
    <ligand>
        <name>NADP(+)</name>
        <dbReference type="ChEBI" id="CHEBI:58349"/>
    </ligand>
</feature>
<feature type="binding site" evidence="12">
    <location>
        <position position="191"/>
    </location>
    <ligand>
        <name>NADP(+)</name>
        <dbReference type="ChEBI" id="CHEBI:58349"/>
    </ligand>
</feature>
<proteinExistence type="inferred from homology"/>
<dbReference type="PRINTS" id="PR00080">
    <property type="entry name" value="SDRFAMILY"/>
</dbReference>
<dbReference type="GO" id="GO:0051287">
    <property type="term" value="F:NAD binding"/>
    <property type="evidence" value="ECO:0007669"/>
    <property type="project" value="UniProtKB-UniRule"/>
</dbReference>
<dbReference type="PROSITE" id="PS00061">
    <property type="entry name" value="ADH_SHORT"/>
    <property type="match status" value="1"/>
</dbReference>
<comment type="pathway">
    <text evidence="2 13">Lipid metabolism; fatty acid biosynthesis.</text>
</comment>
<dbReference type="GO" id="GO:0004316">
    <property type="term" value="F:3-oxoacyl-[acyl-carrier-protein] reductase (NADPH) activity"/>
    <property type="evidence" value="ECO:0007669"/>
    <property type="project" value="UniProtKB-UniRule"/>
</dbReference>
<evidence type="ECO:0000256" key="13">
    <source>
        <dbReference type="RuleBase" id="RU366074"/>
    </source>
</evidence>
<evidence type="ECO:0000313" key="17">
    <source>
        <dbReference type="Proteomes" id="UP001196408"/>
    </source>
</evidence>
<keyword evidence="9 13" id="KW-0275">Fatty acid biosynthesis</keyword>
<dbReference type="InterPro" id="IPR057326">
    <property type="entry name" value="KR_dom"/>
</dbReference>
<dbReference type="InterPro" id="IPR002347">
    <property type="entry name" value="SDR_fam"/>
</dbReference>
<reference evidence="15 18" key="1">
    <citation type="submission" date="2021-06" db="EMBL/GenBank/DDBJ databases">
        <title>Collection of gut derived symbiotic bacterial strains cultured from healthy donors.</title>
        <authorList>
            <person name="Lin H."/>
            <person name="Littmann E."/>
            <person name="Pamer E.G."/>
        </authorList>
    </citation>
    <scope>NUCLEOTIDE SEQUENCE</scope>
    <source>
        <strain evidence="16 18">MSK.21.70</strain>
        <strain evidence="15">MSK.21.82</strain>
    </source>
</reference>
<evidence type="ECO:0000256" key="10">
    <source>
        <dbReference type="ARBA" id="ARBA00048508"/>
    </source>
</evidence>
<dbReference type="SMART" id="SM00822">
    <property type="entry name" value="PKS_KR"/>
    <property type="match status" value="1"/>
</dbReference>
<evidence type="ECO:0000256" key="6">
    <source>
        <dbReference type="ARBA" id="ARBA00022857"/>
    </source>
</evidence>
<dbReference type="Pfam" id="PF13561">
    <property type="entry name" value="adh_short_C2"/>
    <property type="match status" value="1"/>
</dbReference>
<evidence type="ECO:0000256" key="9">
    <source>
        <dbReference type="ARBA" id="ARBA00023160"/>
    </source>
</evidence>
<dbReference type="EC" id="1.1.1.100" evidence="13"/>